<comment type="caution">
    <text evidence="2">The sequence shown here is derived from an EMBL/GenBank/DDBJ whole genome shotgun (WGS) entry which is preliminary data.</text>
</comment>
<accession>A0A813ZIL6</accession>
<name>A0A813ZIL6_9BILA</name>
<sequence length="218" mass="25092">MRPVLILLLSVLFCLQINALAQKSSVKRVTPNKIEKDLRQLADLLNQWQKKLAPTTRKLVGHMCNITQQCCSNSTQISSKNQQARNPFEECLSNSKILTTCPAGSRFLEFLSNFQTTKQRSQILKKIEGWSKFGENPRLKPARTFLENQAERFCTAEEDQNEDHAVVIFCSVFMTNSSFESMISCDRKVLEGLRTEKKLYAKYLNMTQLFVNELKKIM</sequence>
<gene>
    <name evidence="2" type="ORF">IZO911_LOCUS12117</name>
    <name evidence="3" type="ORF">KXQ929_LOCUS36159</name>
</gene>
<dbReference type="AlphaFoldDB" id="A0A813ZIL6"/>
<dbReference type="EMBL" id="CAJNOE010000093">
    <property type="protein sequence ID" value="CAF0898445.1"/>
    <property type="molecule type" value="Genomic_DNA"/>
</dbReference>
<reference evidence="2" key="1">
    <citation type="submission" date="2021-02" db="EMBL/GenBank/DDBJ databases">
        <authorList>
            <person name="Nowell W R."/>
        </authorList>
    </citation>
    <scope>NUCLEOTIDE SEQUENCE</scope>
</reference>
<evidence type="ECO:0000313" key="4">
    <source>
        <dbReference type="Proteomes" id="UP000663860"/>
    </source>
</evidence>
<evidence type="ECO:0000313" key="2">
    <source>
        <dbReference type="EMBL" id="CAF0898445.1"/>
    </source>
</evidence>
<evidence type="ECO:0000313" key="3">
    <source>
        <dbReference type="EMBL" id="CAF4130607.1"/>
    </source>
</evidence>
<feature type="signal peptide" evidence="1">
    <location>
        <begin position="1"/>
        <end position="21"/>
    </location>
</feature>
<proteinExistence type="predicted"/>
<dbReference type="Proteomes" id="UP000663868">
    <property type="component" value="Unassembled WGS sequence"/>
</dbReference>
<protein>
    <submittedName>
        <fullName evidence="2">Uncharacterized protein</fullName>
    </submittedName>
</protein>
<dbReference type="EMBL" id="CAJOBB010005502">
    <property type="protein sequence ID" value="CAF4130607.1"/>
    <property type="molecule type" value="Genomic_DNA"/>
</dbReference>
<keyword evidence="1" id="KW-0732">Signal</keyword>
<evidence type="ECO:0000256" key="1">
    <source>
        <dbReference type="SAM" id="SignalP"/>
    </source>
</evidence>
<organism evidence="2 4">
    <name type="scientific">Adineta steineri</name>
    <dbReference type="NCBI Taxonomy" id="433720"/>
    <lineage>
        <taxon>Eukaryota</taxon>
        <taxon>Metazoa</taxon>
        <taxon>Spiralia</taxon>
        <taxon>Gnathifera</taxon>
        <taxon>Rotifera</taxon>
        <taxon>Eurotatoria</taxon>
        <taxon>Bdelloidea</taxon>
        <taxon>Adinetida</taxon>
        <taxon>Adinetidae</taxon>
        <taxon>Adineta</taxon>
    </lineage>
</organism>
<dbReference type="Proteomes" id="UP000663860">
    <property type="component" value="Unassembled WGS sequence"/>
</dbReference>
<feature type="chain" id="PRO_5036409729" evidence="1">
    <location>
        <begin position="22"/>
        <end position="218"/>
    </location>
</feature>